<comment type="similarity">
    <text evidence="1 9 10">Belongs to the ferrochelatase family.</text>
</comment>
<name>F0EW04_9NEIS</name>
<dbReference type="CDD" id="cd00419">
    <property type="entry name" value="Ferrochelatase_C"/>
    <property type="match status" value="1"/>
</dbReference>
<evidence type="ECO:0000313" key="11">
    <source>
        <dbReference type="EMBL" id="EGC18513.1"/>
    </source>
</evidence>
<organism evidence="11 12">
    <name type="scientific">Kingella denitrificans ATCC 33394</name>
    <dbReference type="NCBI Taxonomy" id="888741"/>
    <lineage>
        <taxon>Bacteria</taxon>
        <taxon>Pseudomonadati</taxon>
        <taxon>Pseudomonadota</taxon>
        <taxon>Betaproteobacteria</taxon>
        <taxon>Neisseriales</taxon>
        <taxon>Neisseriaceae</taxon>
        <taxon>Kingella</taxon>
    </lineage>
</organism>
<keyword evidence="3 9" id="KW-0479">Metal-binding</keyword>
<dbReference type="AlphaFoldDB" id="F0EW04"/>
<dbReference type="GO" id="GO:0005737">
    <property type="term" value="C:cytoplasm"/>
    <property type="evidence" value="ECO:0007669"/>
    <property type="project" value="UniProtKB-SubCell"/>
</dbReference>
<comment type="caution">
    <text evidence="11">The sequence shown here is derived from an EMBL/GenBank/DDBJ whole genome shotgun (WGS) entry which is preliminary data.</text>
</comment>
<protein>
    <recommendedName>
        <fullName evidence="9 10">Ferrochelatase</fullName>
        <ecNumber evidence="9 10">4.98.1.1</ecNumber>
    </recommendedName>
    <alternativeName>
        <fullName evidence="9">Heme synthase</fullName>
    </alternativeName>
    <alternativeName>
        <fullName evidence="9">Protoheme ferro-lyase</fullName>
    </alternativeName>
</protein>
<evidence type="ECO:0000256" key="7">
    <source>
        <dbReference type="ARBA" id="ARBA00023244"/>
    </source>
</evidence>
<dbReference type="Pfam" id="PF00762">
    <property type="entry name" value="Ferrochelatase"/>
    <property type="match status" value="1"/>
</dbReference>
<dbReference type="InterPro" id="IPR019772">
    <property type="entry name" value="Ferrochelatase_AS"/>
</dbReference>
<comment type="catalytic activity">
    <reaction evidence="8">
        <text>Fe-coproporphyrin III + 2 H(+) = coproporphyrin III + Fe(2+)</text>
        <dbReference type="Rhea" id="RHEA:49572"/>
        <dbReference type="ChEBI" id="CHEBI:15378"/>
        <dbReference type="ChEBI" id="CHEBI:29033"/>
        <dbReference type="ChEBI" id="CHEBI:68438"/>
        <dbReference type="ChEBI" id="CHEBI:131725"/>
        <dbReference type="EC" id="4.99.1.9"/>
    </reaction>
    <physiologicalReaction direction="right-to-left" evidence="8">
        <dbReference type="Rhea" id="RHEA:49574"/>
    </physiologicalReaction>
</comment>
<feature type="binding site" evidence="9">
    <location>
        <position position="221"/>
    </location>
    <ligand>
        <name>Fe(2+)</name>
        <dbReference type="ChEBI" id="CHEBI:29033"/>
    </ligand>
</feature>
<comment type="pathway">
    <text evidence="9 10">Porphyrin-containing compound metabolism; protoheme biosynthesis; protoheme from protoporphyrin-IX: step 1/1.</text>
</comment>
<dbReference type="InterPro" id="IPR001015">
    <property type="entry name" value="Ferrochelatase"/>
</dbReference>
<proteinExistence type="inferred from homology"/>
<evidence type="ECO:0000256" key="8">
    <source>
        <dbReference type="ARBA" id="ARBA00024536"/>
    </source>
</evidence>
<dbReference type="InterPro" id="IPR033644">
    <property type="entry name" value="Ferrochelatase_C"/>
</dbReference>
<comment type="subcellular location">
    <subcellularLocation>
        <location evidence="9 10">Cytoplasm</location>
    </subcellularLocation>
</comment>
<reference evidence="11 12" key="1">
    <citation type="submission" date="2011-01" db="EMBL/GenBank/DDBJ databases">
        <authorList>
            <person name="Muzny D."/>
            <person name="Qin X."/>
            <person name="Deng J."/>
            <person name="Jiang H."/>
            <person name="Liu Y."/>
            <person name="Qu J."/>
            <person name="Song X.-Z."/>
            <person name="Zhang L."/>
            <person name="Thornton R."/>
            <person name="Coyle M."/>
            <person name="Francisco L."/>
            <person name="Jackson L."/>
            <person name="Javaid M."/>
            <person name="Korchina V."/>
            <person name="Kovar C."/>
            <person name="Mata R."/>
            <person name="Mathew T."/>
            <person name="Ngo R."/>
            <person name="Nguyen L."/>
            <person name="Nguyen N."/>
            <person name="Okwuonu G."/>
            <person name="Ongeri F."/>
            <person name="Pham C."/>
            <person name="Simmons D."/>
            <person name="Wilczek-Boney K."/>
            <person name="Hale W."/>
            <person name="Jakkamsetti A."/>
            <person name="Pham P."/>
            <person name="Ruth R."/>
            <person name="San Lucas F."/>
            <person name="Warren J."/>
            <person name="Zhang J."/>
            <person name="Zhao Z."/>
            <person name="Zhou C."/>
            <person name="Zhu D."/>
            <person name="Lee S."/>
            <person name="Bess C."/>
            <person name="Blankenburg K."/>
            <person name="Forbes L."/>
            <person name="Fu Q."/>
            <person name="Gubbala S."/>
            <person name="Hirani K."/>
            <person name="Jayaseelan J.C."/>
            <person name="Lara F."/>
            <person name="Munidasa M."/>
            <person name="Palculict T."/>
            <person name="Patil S."/>
            <person name="Pu L.-L."/>
            <person name="Saada N."/>
            <person name="Tang L."/>
            <person name="Weissenberger G."/>
            <person name="Zhu Y."/>
            <person name="Hemphill L."/>
            <person name="Shang Y."/>
            <person name="Youmans B."/>
            <person name="Ayvaz T."/>
            <person name="Ross M."/>
            <person name="Santibanez J."/>
            <person name="Aqrawi P."/>
            <person name="Gross S."/>
            <person name="Joshi V."/>
            <person name="Fowler G."/>
            <person name="Nazareth L."/>
            <person name="Reid J."/>
            <person name="Worley K."/>
            <person name="Petrosino J."/>
            <person name="Highlander S."/>
            <person name="Gibbs R."/>
        </authorList>
    </citation>
    <scope>NUCLEOTIDE SEQUENCE [LARGE SCALE GENOMIC DNA]</scope>
    <source>
        <strain evidence="11 12">ATCC 33394</strain>
    </source>
</reference>
<keyword evidence="2 9" id="KW-0963">Cytoplasm</keyword>
<keyword evidence="4 9" id="KW-0408">Iron</keyword>
<dbReference type="Gene3D" id="3.40.50.1400">
    <property type="match status" value="2"/>
</dbReference>
<dbReference type="EMBL" id="AEWV01000002">
    <property type="protein sequence ID" value="EGC18513.1"/>
    <property type="molecule type" value="Genomic_DNA"/>
</dbReference>
<keyword evidence="6 9" id="KW-0456">Lyase</keyword>
<dbReference type="PANTHER" id="PTHR11108:SF1">
    <property type="entry name" value="FERROCHELATASE, MITOCHONDRIAL"/>
    <property type="match status" value="1"/>
</dbReference>
<dbReference type="InterPro" id="IPR033659">
    <property type="entry name" value="Ferrochelatase_N"/>
</dbReference>
<evidence type="ECO:0000256" key="6">
    <source>
        <dbReference type="ARBA" id="ARBA00023239"/>
    </source>
</evidence>
<dbReference type="UniPathway" id="UPA00252">
    <property type="reaction ID" value="UER00325"/>
</dbReference>
<dbReference type="GO" id="GO:0006783">
    <property type="term" value="P:heme biosynthetic process"/>
    <property type="evidence" value="ECO:0007669"/>
    <property type="project" value="UniProtKB-UniRule"/>
</dbReference>
<sequence>MAHESAGCFFDGTKQMKFKPEYPNHAAEKERIGVLLLNLGTPSAPKPEAVRAYLREFLSDTRVVELPKWVWQPLLHGIVLPLRSKKSAHAYEKIWFKEGSPLLVFTRRQAEGLRRLLPETVCVEYAMTYGKPSIAESIDALKSQGVGKLLVLPLYPQYAASCTGAALDKVWREILAQRNQMSVCSISRFYDHPAYIRALAQQIHNYRAQHGSGDLLMFSFHGIPQRHNDLGDPYPDECRRTAQLTAKELGLTEKDYVVSFQSRFGKNKWIEPSTQTLFSTLPKKQGVRRLDVICPGFVSDCLETMEEIAIAGREQFHAAGGEQFHYIPCLNDNPEFLDALVRILQDNSAWLAAAES</sequence>
<dbReference type="FunFam" id="3.40.50.1400:FF:000002">
    <property type="entry name" value="Ferrochelatase"/>
    <property type="match status" value="1"/>
</dbReference>
<dbReference type="STRING" id="888741.HMPREF9098_0038"/>
<dbReference type="PANTHER" id="PTHR11108">
    <property type="entry name" value="FERROCHELATASE"/>
    <property type="match status" value="1"/>
</dbReference>
<feature type="binding site" evidence="9">
    <location>
        <position position="303"/>
    </location>
    <ligand>
        <name>Fe(2+)</name>
        <dbReference type="ChEBI" id="CHEBI:29033"/>
    </ligand>
</feature>
<keyword evidence="12" id="KW-1185">Reference proteome</keyword>
<dbReference type="NCBIfam" id="TIGR00109">
    <property type="entry name" value="hemH"/>
    <property type="match status" value="1"/>
</dbReference>
<dbReference type="PROSITE" id="PS00534">
    <property type="entry name" value="FERROCHELATASE"/>
    <property type="match status" value="1"/>
</dbReference>
<dbReference type="EC" id="4.98.1.1" evidence="9 10"/>
<evidence type="ECO:0000256" key="5">
    <source>
        <dbReference type="ARBA" id="ARBA00023133"/>
    </source>
</evidence>
<evidence type="ECO:0000256" key="9">
    <source>
        <dbReference type="HAMAP-Rule" id="MF_00323"/>
    </source>
</evidence>
<dbReference type="GO" id="GO:0046872">
    <property type="term" value="F:metal ion binding"/>
    <property type="evidence" value="ECO:0007669"/>
    <property type="project" value="UniProtKB-KW"/>
</dbReference>
<evidence type="ECO:0000256" key="4">
    <source>
        <dbReference type="ARBA" id="ARBA00023004"/>
    </source>
</evidence>
<evidence type="ECO:0000256" key="2">
    <source>
        <dbReference type="ARBA" id="ARBA00022490"/>
    </source>
</evidence>
<dbReference type="Proteomes" id="UP000004088">
    <property type="component" value="Unassembled WGS sequence"/>
</dbReference>
<comment type="catalytic activity">
    <reaction evidence="9 10">
        <text>heme b + 2 H(+) = protoporphyrin IX + Fe(2+)</text>
        <dbReference type="Rhea" id="RHEA:22584"/>
        <dbReference type="ChEBI" id="CHEBI:15378"/>
        <dbReference type="ChEBI" id="CHEBI:29033"/>
        <dbReference type="ChEBI" id="CHEBI:57306"/>
        <dbReference type="ChEBI" id="CHEBI:60344"/>
        <dbReference type="EC" id="4.98.1.1"/>
    </reaction>
</comment>
<dbReference type="GO" id="GO:0004325">
    <property type="term" value="F:ferrochelatase activity"/>
    <property type="evidence" value="ECO:0007669"/>
    <property type="project" value="UniProtKB-UniRule"/>
</dbReference>
<dbReference type="CDD" id="cd03411">
    <property type="entry name" value="Ferrochelatase_N"/>
    <property type="match status" value="1"/>
</dbReference>
<dbReference type="HOGENOM" id="CLU_018884_0_0_4"/>
<keyword evidence="5 9" id="KW-0350">Heme biosynthesis</keyword>
<evidence type="ECO:0000256" key="1">
    <source>
        <dbReference type="ARBA" id="ARBA00007718"/>
    </source>
</evidence>
<accession>F0EW04</accession>
<evidence type="ECO:0000256" key="10">
    <source>
        <dbReference type="RuleBase" id="RU000607"/>
    </source>
</evidence>
<evidence type="ECO:0000256" key="3">
    <source>
        <dbReference type="ARBA" id="ARBA00022723"/>
    </source>
</evidence>
<dbReference type="HAMAP" id="MF_00323">
    <property type="entry name" value="Ferrochelatase"/>
    <property type="match status" value="1"/>
</dbReference>
<keyword evidence="7 9" id="KW-0627">Porphyrin biosynthesis</keyword>
<comment type="function">
    <text evidence="9 10">Catalyzes the ferrous insertion into protoporphyrin IX.</text>
</comment>
<gene>
    <name evidence="9 11" type="primary">hemH</name>
    <name evidence="11" type="ORF">HMPREF9098_0038</name>
</gene>
<evidence type="ECO:0000313" key="12">
    <source>
        <dbReference type="Proteomes" id="UP000004088"/>
    </source>
</evidence>
<dbReference type="SUPFAM" id="SSF53800">
    <property type="entry name" value="Chelatase"/>
    <property type="match status" value="1"/>
</dbReference>